<organism evidence="1 2">
    <name type="scientific">Brachionus calyciflorus</name>
    <dbReference type="NCBI Taxonomy" id="104777"/>
    <lineage>
        <taxon>Eukaryota</taxon>
        <taxon>Metazoa</taxon>
        <taxon>Spiralia</taxon>
        <taxon>Gnathifera</taxon>
        <taxon>Rotifera</taxon>
        <taxon>Eurotatoria</taxon>
        <taxon>Monogononta</taxon>
        <taxon>Pseudotrocha</taxon>
        <taxon>Ploima</taxon>
        <taxon>Brachionidae</taxon>
        <taxon>Brachionus</taxon>
    </lineage>
</organism>
<reference evidence="1" key="1">
    <citation type="submission" date="2021-02" db="EMBL/GenBank/DDBJ databases">
        <authorList>
            <person name="Nowell W R."/>
        </authorList>
    </citation>
    <scope>NUCLEOTIDE SEQUENCE</scope>
    <source>
        <strain evidence="1">Ploen Becks lab</strain>
    </source>
</reference>
<accession>A0A814Q7E1</accession>
<evidence type="ECO:0000313" key="1">
    <source>
        <dbReference type="EMBL" id="CAF1116368.1"/>
    </source>
</evidence>
<protein>
    <submittedName>
        <fullName evidence="1">Uncharacterized protein</fullName>
    </submittedName>
</protein>
<sequence length="360" mass="42415">MNFKIEFQELKYYLDNFLVKTPDSCEILMNQVKKEISNFYTNDSESLSKIISSLEHFKKKEWIEFFECLSVRVFNACGSLNFSLREGTFEINPNKFISLLQENGVKDFTIFCLLNIIFEVLLSILADKDSKYKLNIAGIINLELQTILISLTKTMQVYLDVNLTIHDLFYKFSEENLTEISHMKSLVDILKYLLDKENIKINAIERLAIMGESISKYIFDKEKMDVIETAIQLFKCQLLNVSFFFSEAIITNPELKIEDSKDFHEFYKQVKIINELKEKLQTHTDSDVINFIYFLETSNKLLRNVEIWRIGTEMNLKLKNYNTALNFIEQAERVLPSEGNISLKEQIKKCIVWREMYQKK</sequence>
<name>A0A814Q7E1_9BILA</name>
<proteinExistence type="predicted"/>
<dbReference type="EMBL" id="CAJNOC010008480">
    <property type="protein sequence ID" value="CAF1116368.1"/>
    <property type="molecule type" value="Genomic_DNA"/>
</dbReference>
<evidence type="ECO:0000313" key="2">
    <source>
        <dbReference type="Proteomes" id="UP000663879"/>
    </source>
</evidence>
<dbReference type="Proteomes" id="UP000663879">
    <property type="component" value="Unassembled WGS sequence"/>
</dbReference>
<dbReference type="AlphaFoldDB" id="A0A814Q7E1"/>
<keyword evidence="2" id="KW-1185">Reference proteome</keyword>
<gene>
    <name evidence="1" type="ORF">OXX778_LOCUS21851</name>
</gene>
<comment type="caution">
    <text evidence="1">The sequence shown here is derived from an EMBL/GenBank/DDBJ whole genome shotgun (WGS) entry which is preliminary data.</text>
</comment>